<dbReference type="Pfam" id="PF00353">
    <property type="entry name" value="HemolysinCabind"/>
    <property type="match status" value="2"/>
</dbReference>
<name>A0A4P9VI00_9GAMM</name>
<dbReference type="PROSITE" id="PS00330">
    <property type="entry name" value="HEMOLYSIN_CALCIUM"/>
    <property type="match status" value="2"/>
</dbReference>
<dbReference type="InterPro" id="IPR050557">
    <property type="entry name" value="RTX_toxin/Mannuronan_C5-epim"/>
</dbReference>
<evidence type="ECO:0000256" key="1">
    <source>
        <dbReference type="ARBA" id="ARBA00004613"/>
    </source>
</evidence>
<dbReference type="Gene3D" id="2.150.10.10">
    <property type="entry name" value="Serralysin-like metalloprotease, C-terminal"/>
    <property type="match status" value="2"/>
</dbReference>
<dbReference type="RefSeq" id="WP_094786209.1">
    <property type="nucleotide sequence ID" value="NZ_NDXW01000001.1"/>
</dbReference>
<sequence>MEPSAVNLRSPSNSRSVLSLSTTEGKPITGETLTVIDKLANQLISLRETALRQDNKKSAKKIAQGISLLESVKVKLNTLITTEGEQSTLSTIDTAFLSSQLEKTSHLLNNSDTKTLATLLGQYFFASWLNQARNDIKSDIFNQLKGIGDPGAANSTTLKIEVKGGGNIVASNLYGSIGYSHTDTLDADDEGLFFRSKTRTGSLGLKAGIKVVAAKLGANLTGSHAYTTFKEYNNVKTYVDMEVSHLASLNRDDTALTKTAKQLAWQVISKVFAGPQHSATGSELKQYHKQLQAAVNNQHKLNTLLAEQLGISSKVNVTSPVIPETLSGYVNSTSANAAGSASIGITGTELPLSASAGISATFRKTEIYEFVPAYFWTVIAENAQRLKELPTALTAYAKTLLNQDSANKPIVERSIQALDTLNNDFNRYMTVVQKYDAGEQSSRVEKHAIESRWGVQGRHEFLQATHASYTLFADRIWNANSTPEQFQQATVLLDKISQNITQPTITYSKSKLENIASFKQLVRLSITDKSLSLNGSIGNLGLEATVLHRNRVHPSRLRHGDYIDIYLSFKAGITSGDVTGFIDNMVSKVKSQYGATVDSEQIKNTLSDFINNHVDASASGKFTLQLRYFKAGYQHEYGDNHYHKQFSRFLFTHSVNLGVNGEVPIASGASLGGKVGIAHSNTEVLKESPTADTLSYILTRYNRWFRNKEIEGEWQDYFNNHEVEFSQFFKQLGDTESTAYQEAQHWLQELIITADTNKKAHYQTLLDEFNTAMNAYRQDSSEQAFTKAKSIFNNFMSEQVTPWWNAHRSHWQDLPFQPKHNFLEKLTKRLAHFPDQINDAFNQLLKNNSVLPQQNLTDTRALTKALTLDDQYLFDSFLLVYKQKGLSAATSYTRNILALGYQQWLQPDQENPQAKGLTERIKQLPSLYFEAVNSGQGAKRLRKALQSFAESGVLKLRVDGNDLALLINNKAVTLFNSTTSEIITTNTIRKAVDYISSQYDLKQQTWSLSHTTLDQTLSHDLITQMSRPYVTDLDLLAQADKNLGLLSMGEQRISRIELWLAGAKLNNTALTTEDLITLTTLEGSLSLNPEQTQRWMKQLDGNQRYTALARLNQWLTASPNLLPENSNSVEVIKLRKQAEAINWLDHQLPLLSSLDEKLNRSLASVSELYDRQHRLFGSTPVPNQKLNRLASKINGVNTAMSVIRLPGNVYQTVDAFAKGDTYHAVQSLADTLTDNLDITLDVLANSTKVQAVSTRLASVATKLGAITNFAGAGLGIWSAVDNFSAAANTTNTDERIDYIVNGSLAVAGVVVSIATGIASLITAAAGPIGAAIGLAIGIAASIYNTVRVRQQLADAGITGSDLDLAGAAVFFGFPVPEHIANKAATNIGERQWNEMQQKRLEMYAQLGVDKLVYSTPKVFTAYGKLTNISEGYDYYNLSPTELREYHRNNPGEVDSGWVFRQEAKAAQVKKLDAYDEENGVTLIQLGKGFDWANGDLNRRNIFLIDHNRSAFQRRYKGGNKADTFEIRSPNALQRFTSTDYAIVDGGAGIDTISFRSMYAFIGKKKGVEISLEPHSHFGNKSTVQIRDGREDFFLVENIENVIGSEGNDKISGDRFSNFLQGSEGDDIISGLYGDDHLVGGQGSDYLSGGEGTDTYTITADDWETDTDHDTIDNKVEAGERFYRVKLEYLAENPDASDEEAKLYAYQHMPKVTATDQLITNFGDLSGYKENDDLKLTVSQGWLNALRLAKKLFSSHQAGNNILPLMDDLPLASATLEPIKTELTTTKDHWELLTSESFKPVLEYYQENAPTRLNVITLSNYFKGKQYQHIQFRDLAGHLYIPSVQSDGQVIFDTLVTRAADEGHYKVNLAKGYTHLFNGDIQQRFNLLSTNITNVIGSKEDDTLRGNSLDNLIDGGAGFDQLFGEDGNDILVSGADGAQLSGGNGHDTYMIGANQNMVVITSDDTDNQRDTISFQNGFNGFSHRYSTPESRYYLNYQGTQIILGNRYQQNLSKKLTFAFQSTTQPGQGILYGTFNESHEFQLSELDLTTQSHSDYTINLGQQSYQSSTEQFALAHPLMSLFKVKTGEGNDILYTGKHEGVIIANLGSGNNTVNINQYSSIVYLEQSSHTTLTVQWENLDWNDFKVLYKDGNLSLINKADSDQALIIEQTSDSSELTMNIIDKDHNSHSVDINLLIQMASQMSEKETGGTSTYNEPHLNTALTSLVHTA</sequence>
<dbReference type="PANTHER" id="PTHR38340">
    <property type="entry name" value="S-LAYER PROTEIN"/>
    <property type="match status" value="1"/>
</dbReference>
<evidence type="ECO:0000256" key="3">
    <source>
        <dbReference type="ARBA" id="ARBA00022837"/>
    </source>
</evidence>
<feature type="compositionally biased region" description="Low complexity" evidence="4">
    <location>
        <begin position="1"/>
        <end position="21"/>
    </location>
</feature>
<comment type="caution">
    <text evidence="5">The sequence shown here is derived from an EMBL/GenBank/DDBJ whole genome shotgun (WGS) entry which is preliminary data.</text>
</comment>
<evidence type="ECO:0000313" key="5">
    <source>
        <dbReference type="EMBL" id="RDH42753.1"/>
    </source>
</evidence>
<protein>
    <submittedName>
        <fullName evidence="5">Calcium-binding protein</fullName>
    </submittedName>
</protein>
<dbReference type="GO" id="GO:0005576">
    <property type="term" value="C:extracellular region"/>
    <property type="evidence" value="ECO:0007669"/>
    <property type="project" value="UniProtKB-SubCell"/>
</dbReference>
<keyword evidence="2" id="KW-0964">Secreted</keyword>
<reference evidence="5 6" key="1">
    <citation type="submission" date="2017-04" db="EMBL/GenBank/DDBJ databases">
        <title>Draft genome sequence of Zooshikella ganghwensis VG4 isolated from Red Sea sediments.</title>
        <authorList>
            <person name="Rehman Z."/>
            <person name="Alam I."/>
            <person name="Kamau A."/>
            <person name="Bajic V."/>
            <person name="Leiknes T."/>
        </authorList>
    </citation>
    <scope>NUCLEOTIDE SEQUENCE [LARGE SCALE GENOMIC DNA]</scope>
    <source>
        <strain evidence="5 6">VG4</strain>
    </source>
</reference>
<dbReference type="PANTHER" id="PTHR38340:SF1">
    <property type="entry name" value="S-LAYER PROTEIN"/>
    <property type="match status" value="1"/>
</dbReference>
<dbReference type="Proteomes" id="UP000257039">
    <property type="component" value="Unassembled WGS sequence"/>
</dbReference>
<dbReference type="InterPro" id="IPR018511">
    <property type="entry name" value="Hemolysin-typ_Ca-bd_CS"/>
</dbReference>
<keyword evidence="6" id="KW-1185">Reference proteome</keyword>
<evidence type="ECO:0000256" key="2">
    <source>
        <dbReference type="ARBA" id="ARBA00022525"/>
    </source>
</evidence>
<gene>
    <name evidence="5" type="ORF">B9G39_04410</name>
</gene>
<dbReference type="PRINTS" id="PR00313">
    <property type="entry name" value="CABNDNGRPT"/>
</dbReference>
<organism evidence="5 6">
    <name type="scientific">Zooshikella ganghwensis</name>
    <dbReference type="NCBI Taxonomy" id="202772"/>
    <lineage>
        <taxon>Bacteria</taxon>
        <taxon>Pseudomonadati</taxon>
        <taxon>Pseudomonadota</taxon>
        <taxon>Gammaproteobacteria</taxon>
        <taxon>Oceanospirillales</taxon>
        <taxon>Zooshikellaceae</taxon>
        <taxon>Zooshikella</taxon>
    </lineage>
</organism>
<dbReference type="EMBL" id="NDXW01000001">
    <property type="protein sequence ID" value="RDH42753.1"/>
    <property type="molecule type" value="Genomic_DNA"/>
</dbReference>
<dbReference type="GO" id="GO:0005509">
    <property type="term" value="F:calcium ion binding"/>
    <property type="evidence" value="ECO:0007669"/>
    <property type="project" value="InterPro"/>
</dbReference>
<comment type="subcellular location">
    <subcellularLocation>
        <location evidence="1">Secreted</location>
    </subcellularLocation>
</comment>
<feature type="region of interest" description="Disordered" evidence="4">
    <location>
        <begin position="1"/>
        <end position="23"/>
    </location>
</feature>
<evidence type="ECO:0000313" key="6">
    <source>
        <dbReference type="Proteomes" id="UP000257039"/>
    </source>
</evidence>
<keyword evidence="3" id="KW-0106">Calcium</keyword>
<evidence type="ECO:0000256" key="4">
    <source>
        <dbReference type="SAM" id="MobiDB-lite"/>
    </source>
</evidence>
<accession>A0A4P9VI00</accession>
<dbReference type="InterPro" id="IPR001343">
    <property type="entry name" value="Hemolysn_Ca-bd"/>
</dbReference>
<dbReference type="InterPro" id="IPR011049">
    <property type="entry name" value="Serralysin-like_metalloprot_C"/>
</dbReference>
<proteinExistence type="predicted"/>
<dbReference type="SUPFAM" id="SSF51120">
    <property type="entry name" value="beta-Roll"/>
    <property type="match status" value="2"/>
</dbReference>